<proteinExistence type="predicted"/>
<organism evidence="1 2">
    <name type="scientific">Oikopleura dioica</name>
    <name type="common">Tunicate</name>
    <dbReference type="NCBI Taxonomy" id="34765"/>
    <lineage>
        <taxon>Eukaryota</taxon>
        <taxon>Metazoa</taxon>
        <taxon>Chordata</taxon>
        <taxon>Tunicata</taxon>
        <taxon>Appendicularia</taxon>
        <taxon>Copelata</taxon>
        <taxon>Oikopleuridae</taxon>
        <taxon>Oikopleura</taxon>
    </lineage>
</organism>
<gene>
    <name evidence="1" type="ORF">OKIOD_LOCUS16597</name>
</gene>
<protein>
    <submittedName>
        <fullName evidence="1">Oidioi.mRNA.OKI2018_I69.chr2.g7832.t1.cds</fullName>
    </submittedName>
</protein>
<sequence length="137" mass="16349">MEEILSRSLKDGQLIGPHVCSFLEQLSAHRYGHSIAEDYLDAFWDDFVRRCPIMSDSFRKILLNLGEYNLDHRSSVSDWISEKIGEKRISPILRNFFSELEKKTDERLLWQKNTQQYFVCWLRQYYHSNSNAHKCET</sequence>
<reference evidence="1 2" key="1">
    <citation type="submission" date="2021-04" db="EMBL/GenBank/DDBJ databases">
        <authorList>
            <person name="Bliznina A."/>
        </authorList>
    </citation>
    <scope>NUCLEOTIDE SEQUENCE [LARGE SCALE GENOMIC DNA]</scope>
</reference>
<evidence type="ECO:0000313" key="2">
    <source>
        <dbReference type="Proteomes" id="UP001158576"/>
    </source>
</evidence>
<keyword evidence="2" id="KW-1185">Reference proteome</keyword>
<name>A0ABN7TC08_OIKDI</name>
<dbReference type="Proteomes" id="UP001158576">
    <property type="component" value="Chromosome 2"/>
</dbReference>
<dbReference type="EMBL" id="OU015567">
    <property type="protein sequence ID" value="CAG5113742.1"/>
    <property type="molecule type" value="Genomic_DNA"/>
</dbReference>
<evidence type="ECO:0000313" key="1">
    <source>
        <dbReference type="EMBL" id="CAG5113742.1"/>
    </source>
</evidence>
<accession>A0ABN7TC08</accession>